<dbReference type="Gene3D" id="2.170.16.10">
    <property type="entry name" value="Hedgehog/Intein (Hint) domain"/>
    <property type="match status" value="1"/>
</dbReference>
<evidence type="ECO:0000313" key="2">
    <source>
        <dbReference type="EMBL" id="KHQ52305.1"/>
    </source>
</evidence>
<evidence type="ECO:0000313" key="3">
    <source>
        <dbReference type="Proteomes" id="UP000030960"/>
    </source>
</evidence>
<keyword evidence="3" id="KW-1185">Reference proteome</keyword>
<accession>A0A0B3RM61</accession>
<reference evidence="2 3" key="1">
    <citation type="submission" date="2014-10" db="EMBL/GenBank/DDBJ databases">
        <title>Genome sequence of Ponticoccus sp. strain UMTAT08 isolated from clonal culture of toxic dinoflagellate Alexandrium tamiyavanichii.</title>
        <authorList>
            <person name="Gan H.Y."/>
            <person name="Muhd D.-D."/>
            <person name="Mohd Noor M.E."/>
            <person name="Yeong Y.S."/>
            <person name="Usup G."/>
        </authorList>
    </citation>
    <scope>NUCLEOTIDE SEQUENCE [LARGE SCALE GENOMIC DNA]</scope>
    <source>
        <strain evidence="2 3">UMTAT08</strain>
    </source>
</reference>
<dbReference type="Pfam" id="PF13403">
    <property type="entry name" value="Hint_2"/>
    <property type="match status" value="1"/>
</dbReference>
<name>A0A0B3RM61_9RHOB</name>
<organism evidence="2 3">
    <name type="scientific">Mameliella alba</name>
    <dbReference type="NCBI Taxonomy" id="561184"/>
    <lineage>
        <taxon>Bacteria</taxon>
        <taxon>Pseudomonadati</taxon>
        <taxon>Pseudomonadota</taxon>
        <taxon>Alphaproteobacteria</taxon>
        <taxon>Rhodobacterales</taxon>
        <taxon>Roseobacteraceae</taxon>
        <taxon>Mameliella</taxon>
    </lineage>
</organism>
<gene>
    <name evidence="2" type="ORF">OA50_03323</name>
</gene>
<proteinExistence type="predicted"/>
<dbReference type="InterPro" id="IPR036844">
    <property type="entry name" value="Hint_dom_sf"/>
</dbReference>
<dbReference type="STRING" id="561184.SAMN05216376_102290"/>
<dbReference type="SUPFAM" id="SSF51294">
    <property type="entry name" value="Hedgehog/intein (Hint) domain"/>
    <property type="match status" value="1"/>
</dbReference>
<dbReference type="InterPro" id="IPR028992">
    <property type="entry name" value="Hedgehog/Intein_dom"/>
</dbReference>
<dbReference type="PATRIC" id="fig|1515334.3.peg.3342"/>
<feature type="domain" description="Hedgehog/Intein (Hint)" evidence="1">
    <location>
        <begin position="112"/>
        <end position="246"/>
    </location>
</feature>
<sequence length="305" mass="32723">MPSPDSYSYAYFLGTTPPDGSTAYTNRYVTDTTMTDGADGASNDTTTVGDPLTWTGTAQNPVTLYGFNADGDPIIAITGTLSTSYWVASNRFYDADGSVLVGPVTSGDYTYCFAAGTEIATPSGSRPVESLTIGDLVLTADGRIVPVKWLGRQALRTGIAARRAQMVRIRAGALGDGIPHRDLTVTADHGMILDGLVVNASAMVNGDSIDFVPLSDLPQRFTVYHVETKAHDVILANGAPAETFIDLVGRRAFDNFGEYLDLYGFERIIPEMPRPRISARRHLPAALRERLAPRAPGTNATRRSA</sequence>
<dbReference type="PROSITE" id="PS50817">
    <property type="entry name" value="INTEIN_N_TER"/>
    <property type="match status" value="1"/>
</dbReference>
<dbReference type="GO" id="GO:0016539">
    <property type="term" value="P:intein-mediated protein splicing"/>
    <property type="evidence" value="ECO:0007669"/>
    <property type="project" value="InterPro"/>
</dbReference>
<evidence type="ECO:0000259" key="1">
    <source>
        <dbReference type="Pfam" id="PF13403"/>
    </source>
</evidence>
<dbReference type="AlphaFoldDB" id="A0A0B3RM61"/>
<dbReference type="EMBL" id="JSUQ01000012">
    <property type="protein sequence ID" value="KHQ52305.1"/>
    <property type="molecule type" value="Genomic_DNA"/>
</dbReference>
<dbReference type="InterPro" id="IPR006141">
    <property type="entry name" value="Intein_N"/>
</dbReference>
<dbReference type="RefSeq" id="WP_052244577.1">
    <property type="nucleotide sequence ID" value="NZ_JSUQ01000012.1"/>
</dbReference>
<comment type="caution">
    <text evidence="2">The sequence shown here is derived from an EMBL/GenBank/DDBJ whole genome shotgun (WGS) entry which is preliminary data.</text>
</comment>
<dbReference type="Proteomes" id="UP000030960">
    <property type="component" value="Unassembled WGS sequence"/>
</dbReference>
<protein>
    <submittedName>
        <fullName evidence="2">Hemolysin-type calcium-binding region</fullName>
    </submittedName>
</protein>